<comment type="subcellular location">
    <subcellularLocation>
        <location evidence="3">Cytoplasm</location>
    </subcellularLocation>
</comment>
<dbReference type="Pfam" id="PF01730">
    <property type="entry name" value="UreF"/>
    <property type="match status" value="1"/>
</dbReference>
<dbReference type="OrthoDB" id="9798772at2"/>
<dbReference type="GO" id="GO:0016151">
    <property type="term" value="F:nickel cation binding"/>
    <property type="evidence" value="ECO:0007669"/>
    <property type="project" value="UniProtKB-UniRule"/>
</dbReference>
<dbReference type="InterPro" id="IPR002639">
    <property type="entry name" value="UreF"/>
</dbReference>
<dbReference type="Gene3D" id="1.10.4190.10">
    <property type="entry name" value="Urease accessory protein UreF"/>
    <property type="match status" value="1"/>
</dbReference>
<accession>A0A317MXS1</accession>
<dbReference type="PIRSF" id="PIRSF009467">
    <property type="entry name" value="Ureas_acces_UreF"/>
    <property type="match status" value="1"/>
</dbReference>
<comment type="similarity">
    <text evidence="3">Belongs to the UreF family.</text>
</comment>
<evidence type="ECO:0000313" key="4">
    <source>
        <dbReference type="EMBL" id="PWV64440.1"/>
    </source>
</evidence>
<sequence length="223" mass="24016">MRAAALLRLLQLASPQLPIGAFAWSTGLEGAVEHGWVHDAASLSDWLTGVLGGPLAHQDLPALLRLHAAWSRGDELAVQRWNAWLHATRETAELRAEDRALGQALARLLSSLDIAEAAPWRSAARASYPTLFALAAVRWQIDAESAAQAWAWAWAENQFVAATRLFPLGQTAVQRQLGALLPAIEAAVDYAAGLADAELGFSAPGLALASARHETQYTRLFRS</sequence>
<protein>
    <recommendedName>
        <fullName evidence="3">Urease accessory protein UreF</fullName>
    </recommendedName>
</protein>
<comment type="function">
    <text evidence="3">Required for maturation of urease via the functional incorporation of the urease nickel metallocenter.</text>
</comment>
<name>A0A317MXS1_9GAMM</name>
<dbReference type="AlphaFoldDB" id="A0A317MXS1"/>
<dbReference type="PANTHER" id="PTHR33620:SF1">
    <property type="entry name" value="UREASE ACCESSORY PROTEIN F"/>
    <property type="match status" value="1"/>
</dbReference>
<evidence type="ECO:0000256" key="2">
    <source>
        <dbReference type="ARBA" id="ARBA00023186"/>
    </source>
</evidence>
<organism evidence="4 5">
    <name type="scientific">Plasticicumulans acidivorans</name>
    <dbReference type="NCBI Taxonomy" id="886464"/>
    <lineage>
        <taxon>Bacteria</taxon>
        <taxon>Pseudomonadati</taxon>
        <taxon>Pseudomonadota</taxon>
        <taxon>Gammaproteobacteria</taxon>
        <taxon>Candidatus Competibacteraceae</taxon>
        <taxon>Plasticicumulans</taxon>
    </lineage>
</organism>
<dbReference type="RefSeq" id="WP_110017106.1">
    <property type="nucleotide sequence ID" value="NZ_QGTJ01000002.1"/>
</dbReference>
<dbReference type="EMBL" id="QGTJ01000002">
    <property type="protein sequence ID" value="PWV64440.1"/>
    <property type="molecule type" value="Genomic_DNA"/>
</dbReference>
<dbReference type="PANTHER" id="PTHR33620">
    <property type="entry name" value="UREASE ACCESSORY PROTEIN F"/>
    <property type="match status" value="1"/>
</dbReference>
<keyword evidence="1 3" id="KW-0996">Nickel insertion</keyword>
<dbReference type="InterPro" id="IPR038277">
    <property type="entry name" value="UreF_sf"/>
</dbReference>
<keyword evidence="5" id="KW-1185">Reference proteome</keyword>
<dbReference type="HAMAP" id="MF_01385">
    <property type="entry name" value="UreF"/>
    <property type="match status" value="1"/>
</dbReference>
<comment type="subunit">
    <text evidence="3">UreD, UreF and UreG form a complex that acts as a GTP-hydrolysis-dependent molecular chaperone, activating the urease apoprotein by helping to assemble the nickel containing metallocenter of UreC. The UreE protein probably delivers the nickel.</text>
</comment>
<evidence type="ECO:0000313" key="5">
    <source>
        <dbReference type="Proteomes" id="UP000246569"/>
    </source>
</evidence>
<gene>
    <name evidence="3" type="primary">ureF</name>
    <name evidence="4" type="ORF">C7443_10289</name>
</gene>
<dbReference type="Proteomes" id="UP000246569">
    <property type="component" value="Unassembled WGS sequence"/>
</dbReference>
<keyword evidence="3" id="KW-0963">Cytoplasm</keyword>
<proteinExistence type="inferred from homology"/>
<evidence type="ECO:0000256" key="3">
    <source>
        <dbReference type="HAMAP-Rule" id="MF_01385"/>
    </source>
</evidence>
<keyword evidence="2 3" id="KW-0143">Chaperone</keyword>
<comment type="caution">
    <text evidence="4">The sequence shown here is derived from an EMBL/GenBank/DDBJ whole genome shotgun (WGS) entry which is preliminary data.</text>
</comment>
<dbReference type="GO" id="GO:0005737">
    <property type="term" value="C:cytoplasm"/>
    <property type="evidence" value="ECO:0007669"/>
    <property type="project" value="UniProtKB-SubCell"/>
</dbReference>
<reference evidence="4 5" key="1">
    <citation type="submission" date="2018-05" db="EMBL/GenBank/DDBJ databases">
        <title>Genomic Encyclopedia of Type Strains, Phase IV (KMG-IV): sequencing the most valuable type-strain genomes for metagenomic binning, comparative biology and taxonomic classification.</title>
        <authorList>
            <person name="Goeker M."/>
        </authorList>
    </citation>
    <scope>NUCLEOTIDE SEQUENCE [LARGE SCALE GENOMIC DNA]</scope>
    <source>
        <strain evidence="4 5">DSM 23606</strain>
    </source>
</reference>
<evidence type="ECO:0000256" key="1">
    <source>
        <dbReference type="ARBA" id="ARBA00022988"/>
    </source>
</evidence>